<feature type="compositionally biased region" description="Basic and acidic residues" evidence="14">
    <location>
        <begin position="97"/>
        <end position="113"/>
    </location>
</feature>
<evidence type="ECO:0000256" key="4">
    <source>
        <dbReference type="ARBA" id="ARBA00008233"/>
    </source>
</evidence>
<evidence type="ECO:0000256" key="11">
    <source>
        <dbReference type="ARBA" id="ARBA00023136"/>
    </source>
</evidence>
<keyword evidence="6" id="KW-0963">Cytoplasm</keyword>
<evidence type="ECO:0000256" key="3">
    <source>
        <dbReference type="ARBA" id="ARBA00004496"/>
    </source>
</evidence>
<evidence type="ECO:0000256" key="7">
    <source>
        <dbReference type="ARBA" id="ARBA00022787"/>
    </source>
</evidence>
<dbReference type="GO" id="GO:0005759">
    <property type="term" value="C:mitochondrial matrix"/>
    <property type="evidence" value="ECO:0007669"/>
    <property type="project" value="UniProtKB-SubCell"/>
</dbReference>
<feature type="region of interest" description="Disordered" evidence="14">
    <location>
        <begin position="94"/>
        <end position="129"/>
    </location>
</feature>
<dbReference type="Pfam" id="PF16026">
    <property type="entry name" value="MIEAP"/>
    <property type="match status" value="2"/>
</dbReference>
<feature type="region of interest" description="Disordered" evidence="14">
    <location>
        <begin position="435"/>
        <end position="458"/>
    </location>
</feature>
<feature type="coiled-coil region" evidence="13">
    <location>
        <begin position="145"/>
        <end position="193"/>
    </location>
</feature>
<dbReference type="GO" id="GO:0008289">
    <property type="term" value="F:lipid binding"/>
    <property type="evidence" value="ECO:0007669"/>
    <property type="project" value="UniProtKB-KW"/>
</dbReference>
<dbReference type="InterPro" id="IPR026169">
    <property type="entry name" value="MIEAP"/>
</dbReference>
<keyword evidence="17" id="KW-1185">Reference proteome</keyword>
<feature type="compositionally biased region" description="Basic and acidic residues" evidence="14">
    <location>
        <begin position="119"/>
        <end position="129"/>
    </location>
</feature>
<keyword evidence="9" id="KW-0446">Lipid-binding</keyword>
<reference evidence="16" key="1">
    <citation type="journal article" date="2019" name="bioRxiv">
        <title>The Genome of the Zebra Mussel, Dreissena polymorpha: A Resource for Invasive Species Research.</title>
        <authorList>
            <person name="McCartney M.A."/>
            <person name="Auch B."/>
            <person name="Kono T."/>
            <person name="Mallez S."/>
            <person name="Zhang Y."/>
            <person name="Obille A."/>
            <person name="Becker A."/>
            <person name="Abrahante J.E."/>
            <person name="Garbe J."/>
            <person name="Badalamenti J.P."/>
            <person name="Herman A."/>
            <person name="Mangelson H."/>
            <person name="Liachko I."/>
            <person name="Sullivan S."/>
            <person name="Sone E.D."/>
            <person name="Koren S."/>
            <person name="Silverstein K.A.T."/>
            <person name="Beckman K.B."/>
            <person name="Gohl D.M."/>
        </authorList>
    </citation>
    <scope>NUCLEOTIDE SEQUENCE</scope>
    <source>
        <strain evidence="16">Duluth1</strain>
        <tissue evidence="16">Whole animal</tissue>
    </source>
</reference>
<evidence type="ECO:0000259" key="15">
    <source>
        <dbReference type="Pfam" id="PF16026"/>
    </source>
</evidence>
<protein>
    <recommendedName>
        <fullName evidence="5">Mitochondria-eating protein</fullName>
    </recommendedName>
    <alternativeName>
        <fullName evidence="12">Spermatogenesis-associated protein 18</fullName>
    </alternativeName>
</protein>
<organism evidence="16 17">
    <name type="scientific">Dreissena polymorpha</name>
    <name type="common">Zebra mussel</name>
    <name type="synonym">Mytilus polymorpha</name>
    <dbReference type="NCBI Taxonomy" id="45954"/>
    <lineage>
        <taxon>Eukaryota</taxon>
        <taxon>Metazoa</taxon>
        <taxon>Spiralia</taxon>
        <taxon>Lophotrochozoa</taxon>
        <taxon>Mollusca</taxon>
        <taxon>Bivalvia</taxon>
        <taxon>Autobranchia</taxon>
        <taxon>Heteroconchia</taxon>
        <taxon>Euheterodonta</taxon>
        <taxon>Imparidentia</taxon>
        <taxon>Neoheterodontei</taxon>
        <taxon>Myida</taxon>
        <taxon>Dreissenoidea</taxon>
        <taxon>Dreissenidae</taxon>
        <taxon>Dreissena</taxon>
    </lineage>
</organism>
<evidence type="ECO:0000256" key="2">
    <source>
        <dbReference type="ARBA" id="ARBA00004305"/>
    </source>
</evidence>
<evidence type="ECO:0000256" key="10">
    <source>
        <dbReference type="ARBA" id="ARBA00023128"/>
    </source>
</evidence>
<dbReference type="InterPro" id="IPR031981">
    <property type="entry name" value="MIEAP_C"/>
</dbReference>
<evidence type="ECO:0000313" key="17">
    <source>
        <dbReference type="Proteomes" id="UP000828390"/>
    </source>
</evidence>
<feature type="domain" description="Mitochondria-eating protein C-terminal" evidence="15">
    <location>
        <begin position="237"/>
        <end position="427"/>
    </location>
</feature>
<evidence type="ECO:0000256" key="12">
    <source>
        <dbReference type="ARBA" id="ARBA00032687"/>
    </source>
</evidence>
<dbReference type="GO" id="GO:0035695">
    <property type="term" value="P:mitophagy by internal vacuole formation"/>
    <property type="evidence" value="ECO:0007669"/>
    <property type="project" value="TreeGrafter"/>
</dbReference>
<evidence type="ECO:0000256" key="6">
    <source>
        <dbReference type="ARBA" id="ARBA00022490"/>
    </source>
</evidence>
<reference evidence="16" key="2">
    <citation type="submission" date="2020-11" db="EMBL/GenBank/DDBJ databases">
        <authorList>
            <person name="McCartney M.A."/>
            <person name="Auch B."/>
            <person name="Kono T."/>
            <person name="Mallez S."/>
            <person name="Becker A."/>
            <person name="Gohl D.M."/>
            <person name="Silverstein K.A.T."/>
            <person name="Koren S."/>
            <person name="Bechman K.B."/>
            <person name="Herman A."/>
            <person name="Abrahante J.E."/>
            <person name="Garbe J."/>
        </authorList>
    </citation>
    <scope>NUCLEOTIDE SEQUENCE</scope>
    <source>
        <strain evidence="16">Duluth1</strain>
        <tissue evidence="16">Whole animal</tissue>
    </source>
</reference>
<dbReference type="GO" id="GO:0035694">
    <property type="term" value="P:mitochondrial protein catabolic process"/>
    <property type="evidence" value="ECO:0007669"/>
    <property type="project" value="InterPro"/>
</dbReference>
<feature type="coiled-coil region" evidence="13">
    <location>
        <begin position="494"/>
        <end position="542"/>
    </location>
</feature>
<gene>
    <name evidence="16" type="ORF">DPMN_103526</name>
</gene>
<feature type="compositionally biased region" description="Polar residues" evidence="14">
    <location>
        <begin position="435"/>
        <end position="444"/>
    </location>
</feature>
<keyword evidence="7" id="KW-1000">Mitochondrion outer membrane</keyword>
<evidence type="ECO:0000256" key="14">
    <source>
        <dbReference type="SAM" id="MobiDB-lite"/>
    </source>
</evidence>
<proteinExistence type="inferred from homology"/>
<dbReference type="PANTHER" id="PTHR21771">
    <property type="entry name" value="MITOCHONDRIA-EATING PROTEIN-RELATED"/>
    <property type="match status" value="1"/>
</dbReference>
<accession>A0A9D4K094</accession>
<comment type="subcellular location">
    <subcellularLocation>
        <location evidence="3">Cytoplasm</location>
    </subcellularLocation>
    <subcellularLocation>
        <location evidence="2">Mitochondrion matrix</location>
    </subcellularLocation>
    <subcellularLocation>
        <location evidence="1">Mitochondrion outer membrane</location>
    </subcellularLocation>
</comment>
<dbReference type="PANTHER" id="PTHR21771:SF0">
    <property type="entry name" value="MITOCHONDRIA-EATING PROTEIN"/>
    <property type="match status" value="1"/>
</dbReference>
<keyword evidence="8 13" id="KW-0175">Coiled coil</keyword>
<comment type="caution">
    <text evidence="16">The sequence shown here is derived from an EMBL/GenBank/DDBJ whole genome shotgun (WGS) entry which is preliminary data.</text>
</comment>
<feature type="compositionally biased region" description="Basic and acidic residues" evidence="14">
    <location>
        <begin position="449"/>
        <end position="458"/>
    </location>
</feature>
<feature type="domain" description="Mitochondria-eating protein C-terminal" evidence="15">
    <location>
        <begin position="573"/>
        <end position="763"/>
    </location>
</feature>
<name>A0A9D4K094_DREPO</name>
<keyword evidence="11" id="KW-0472">Membrane</keyword>
<dbReference type="Proteomes" id="UP000828390">
    <property type="component" value="Unassembled WGS sequence"/>
</dbReference>
<dbReference type="EMBL" id="JAIWYP010000004">
    <property type="protein sequence ID" value="KAH3830286.1"/>
    <property type="molecule type" value="Genomic_DNA"/>
</dbReference>
<evidence type="ECO:0000256" key="5">
    <source>
        <dbReference type="ARBA" id="ARBA00019863"/>
    </source>
</evidence>
<comment type="similarity">
    <text evidence="4">Belongs to the MIEAP family.</text>
</comment>
<evidence type="ECO:0000256" key="13">
    <source>
        <dbReference type="SAM" id="Coils"/>
    </source>
</evidence>
<evidence type="ECO:0000256" key="1">
    <source>
        <dbReference type="ARBA" id="ARBA00004294"/>
    </source>
</evidence>
<keyword evidence="10" id="KW-0496">Mitochondrion</keyword>
<evidence type="ECO:0000256" key="9">
    <source>
        <dbReference type="ARBA" id="ARBA00023121"/>
    </source>
</evidence>
<evidence type="ECO:0000313" key="16">
    <source>
        <dbReference type="EMBL" id="KAH3830286.1"/>
    </source>
</evidence>
<sequence length="822" mass="95848">MGSRPHSSASRQKPETGTRLQFLYDLDVDKFEKQAARLYNASKQLSKYQPEIHKKQKKQNIDNYTSKRLVIYKDIYQSELEEAEKSCMAITNLLNRDTPKSGKLDSPTRERAEKKQKREHAQDSRDRSWEVTMWREKHKKAEEDRDEYVALYISLKDQVERLNQDLARLKEDNAKLRMRMSEREKEIRDLQSDNASRLRNYRKEKAEKDEALTSLSAVRKTFLDDKPNIAYLIDVNRPTKIAEQLSELYDNEWTDAFDSLEKRHPGIDSVQKLVNILKVIYEQCLEMAWEDFFPRVQYAIDLPAKVLQEFKPFTRLEYEVALTKEMKQYITEFRKRRVHINLPIIQRLLVPKNGDSDELRPYYNKCVEVCWLAAVQDPPLFMNFNPGAKFDTTLFKDYTTRGPYVEFLVWPALYLHKDGPLLSKGVAQGTLQSRGVQGYTTQDSVGGRRAADRPESVDSRDHSWEVTIWRERHKKAEEDRDRNMTLYLSLKDQVERLQKGQDDLKGEKAKLRQELSEREKEIKYLQSENASLLQNYKQEKADKDDALTRLCSVSTMKTRDNNPNIPDLSDVNRPTKIAEKMSELYDNEWTDAFDSLEKSNPGLDIEKTLLDILKTINSKCQEMSRWQVFIQQVQSAIELPAKVLKKTKPDVWSNTVYLPTDLQQTIKHLRKLKAPSVLHIIQSTLVPYNVESDKLRAYYNRCVEVCWLAAVQDPPLFMNFNPGDKFDTTLFKDYTERGPFVEFLVWPSLHLHDKGPLLSKGVAQGSVESPVSEEQGFIMKVKERSSLGQRVFSQPQIYDAISSFRVPKQARKVERSNSSSTC</sequence>
<dbReference type="AlphaFoldDB" id="A0A9D4K094"/>
<evidence type="ECO:0000256" key="8">
    <source>
        <dbReference type="ARBA" id="ARBA00023054"/>
    </source>
</evidence>
<dbReference type="GO" id="GO:0005741">
    <property type="term" value="C:mitochondrial outer membrane"/>
    <property type="evidence" value="ECO:0007669"/>
    <property type="project" value="UniProtKB-SubCell"/>
</dbReference>